<name>A0AAV7N295_PLEWA</name>
<keyword evidence="3" id="KW-1185">Reference proteome</keyword>
<evidence type="ECO:0000313" key="2">
    <source>
        <dbReference type="EMBL" id="KAJ1109559.1"/>
    </source>
</evidence>
<feature type="region of interest" description="Disordered" evidence="1">
    <location>
        <begin position="1"/>
        <end position="44"/>
    </location>
</feature>
<gene>
    <name evidence="2" type="ORF">NDU88_006919</name>
</gene>
<protein>
    <submittedName>
        <fullName evidence="2">Uncharacterized protein</fullName>
    </submittedName>
</protein>
<dbReference type="AlphaFoldDB" id="A0AAV7N295"/>
<sequence>MVKHKGSKVPQTNKIVNYAQPVQPPVKTEKERDQGLKAPEQGMEDPISSLKDLILAIQGSKTEVIPKTDVIAVEVNLLRADLHKVSDQVGTAKQDIAVLQAEVGRLRKICFRSEKTNNTTG</sequence>
<accession>A0AAV7N295</accession>
<organism evidence="2 3">
    <name type="scientific">Pleurodeles waltl</name>
    <name type="common">Iberian ribbed newt</name>
    <dbReference type="NCBI Taxonomy" id="8319"/>
    <lineage>
        <taxon>Eukaryota</taxon>
        <taxon>Metazoa</taxon>
        <taxon>Chordata</taxon>
        <taxon>Craniata</taxon>
        <taxon>Vertebrata</taxon>
        <taxon>Euteleostomi</taxon>
        <taxon>Amphibia</taxon>
        <taxon>Batrachia</taxon>
        <taxon>Caudata</taxon>
        <taxon>Salamandroidea</taxon>
        <taxon>Salamandridae</taxon>
        <taxon>Pleurodelinae</taxon>
        <taxon>Pleurodeles</taxon>
    </lineage>
</organism>
<evidence type="ECO:0000313" key="3">
    <source>
        <dbReference type="Proteomes" id="UP001066276"/>
    </source>
</evidence>
<reference evidence="2" key="1">
    <citation type="journal article" date="2022" name="bioRxiv">
        <title>Sequencing and chromosome-scale assembly of the giantPleurodeles waltlgenome.</title>
        <authorList>
            <person name="Brown T."/>
            <person name="Elewa A."/>
            <person name="Iarovenko S."/>
            <person name="Subramanian E."/>
            <person name="Araus A.J."/>
            <person name="Petzold A."/>
            <person name="Susuki M."/>
            <person name="Suzuki K.-i.T."/>
            <person name="Hayashi T."/>
            <person name="Toyoda A."/>
            <person name="Oliveira C."/>
            <person name="Osipova E."/>
            <person name="Leigh N.D."/>
            <person name="Simon A."/>
            <person name="Yun M.H."/>
        </authorList>
    </citation>
    <scope>NUCLEOTIDE SEQUENCE</scope>
    <source>
        <strain evidence="2">20211129_DDA</strain>
        <tissue evidence="2">Liver</tissue>
    </source>
</reference>
<dbReference type="EMBL" id="JANPWB010000013">
    <property type="protein sequence ID" value="KAJ1109559.1"/>
    <property type="molecule type" value="Genomic_DNA"/>
</dbReference>
<evidence type="ECO:0000256" key="1">
    <source>
        <dbReference type="SAM" id="MobiDB-lite"/>
    </source>
</evidence>
<dbReference type="Proteomes" id="UP001066276">
    <property type="component" value="Chromosome 9"/>
</dbReference>
<proteinExistence type="predicted"/>
<comment type="caution">
    <text evidence="2">The sequence shown here is derived from an EMBL/GenBank/DDBJ whole genome shotgun (WGS) entry which is preliminary data.</text>
</comment>